<evidence type="ECO:0000256" key="3">
    <source>
        <dbReference type="ARBA" id="ARBA00022723"/>
    </source>
</evidence>
<organism evidence="8 9">
    <name type="scientific">Amycolatopsis acidiphila</name>
    <dbReference type="NCBI Taxonomy" id="715473"/>
    <lineage>
        <taxon>Bacteria</taxon>
        <taxon>Bacillati</taxon>
        <taxon>Actinomycetota</taxon>
        <taxon>Actinomycetes</taxon>
        <taxon>Pseudonocardiales</taxon>
        <taxon>Pseudonocardiaceae</taxon>
        <taxon>Amycolatopsis</taxon>
    </lineage>
</organism>
<dbReference type="Proteomes" id="UP000318578">
    <property type="component" value="Unassembled WGS sequence"/>
</dbReference>
<dbReference type="Gene3D" id="3.90.380.10">
    <property type="entry name" value="Naphthalene 1,2-dioxygenase Alpha Subunit, Chain A, domain 1"/>
    <property type="match status" value="1"/>
</dbReference>
<dbReference type="GO" id="GO:0051537">
    <property type="term" value="F:2 iron, 2 sulfur cluster binding"/>
    <property type="evidence" value="ECO:0007669"/>
    <property type="project" value="UniProtKB-KW"/>
</dbReference>
<name>A0A558ACX7_9PSEU</name>
<evidence type="ECO:0000256" key="4">
    <source>
        <dbReference type="ARBA" id="ARBA00023002"/>
    </source>
</evidence>
<dbReference type="PRINTS" id="PR00090">
    <property type="entry name" value="RNGDIOXGNASE"/>
</dbReference>
<gene>
    <name evidence="8" type="ORF">FNH06_14220</name>
</gene>
<dbReference type="PANTHER" id="PTHR43756:SF1">
    <property type="entry name" value="3-PHENYLPROPIONATE_CINNAMIC ACID DIOXYGENASE SUBUNIT ALPHA"/>
    <property type="match status" value="1"/>
</dbReference>
<evidence type="ECO:0000313" key="8">
    <source>
        <dbReference type="EMBL" id="TVT22126.1"/>
    </source>
</evidence>
<evidence type="ECO:0000259" key="7">
    <source>
        <dbReference type="PROSITE" id="PS51296"/>
    </source>
</evidence>
<dbReference type="SUPFAM" id="SSF50022">
    <property type="entry name" value="ISP domain"/>
    <property type="match status" value="1"/>
</dbReference>
<dbReference type="SUPFAM" id="SSF55961">
    <property type="entry name" value="Bet v1-like"/>
    <property type="match status" value="1"/>
</dbReference>
<dbReference type="GO" id="GO:0005506">
    <property type="term" value="F:iron ion binding"/>
    <property type="evidence" value="ECO:0007669"/>
    <property type="project" value="InterPro"/>
</dbReference>
<dbReference type="InterPro" id="IPR015879">
    <property type="entry name" value="Ring_hydroxy_dOase_asu_C_dom"/>
</dbReference>
<sequence length="424" mass="47803">MTIINDPVVTAPPAGPLVEEDRAAHRFRVHRSTMTSREIYAMELEKVFGCSWLYVGHESEIRNKGDFVRRPVGNRQIFMVRGRSGQVNVFHNSCTHRGAMVCRQDRGTSKVFSCFYHAWSFNTDGELVGVPGRDAYGDGLDFSKLGLRPVARVESYRGFVFLSYDPDIIGLEEYLADAKEYLDLVIDATEDAEIISGTNEYAINANWKLLAENSIDGYHAVSTHDTYFKYLGALGTDLKGGVTGTAKALGNGHAVLEYAAPWGRPVAKWEPLFGEASREEIGRLRADLVEKHGDERASRMADTNRNLLIYPNLVINDIMAITVRTFMPQSPDRMEVTAWELAPREELPQLRQRRLDSFLTFLGPGGFATPDDIEALESCQQGFHSLGPEYNDISRGMAREPQANDEEQMRAFWRRWHHQMMGDA</sequence>
<reference evidence="8 9" key="1">
    <citation type="submission" date="2019-07" db="EMBL/GenBank/DDBJ databases">
        <title>New species of Amycolatopsis and Streptomyces.</title>
        <authorList>
            <person name="Duangmal K."/>
            <person name="Teo W.F.A."/>
            <person name="Lipun K."/>
        </authorList>
    </citation>
    <scope>NUCLEOTIDE SEQUENCE [LARGE SCALE GENOMIC DNA]</scope>
    <source>
        <strain evidence="8 9">JCM 30562</strain>
    </source>
</reference>
<comment type="caution">
    <text evidence="8">The sequence shown here is derived from an EMBL/GenBank/DDBJ whole genome shotgun (WGS) entry which is preliminary data.</text>
</comment>
<dbReference type="GO" id="GO:0004497">
    <property type="term" value="F:monooxygenase activity"/>
    <property type="evidence" value="ECO:0007669"/>
    <property type="project" value="UniProtKB-ARBA"/>
</dbReference>
<comment type="similarity">
    <text evidence="1">Belongs to the bacterial ring-hydroxylating dioxygenase alpha subunit family.</text>
</comment>
<dbReference type="Pfam" id="PF00355">
    <property type="entry name" value="Rieske"/>
    <property type="match status" value="1"/>
</dbReference>
<dbReference type="EMBL" id="VJZA01000020">
    <property type="protein sequence ID" value="TVT22126.1"/>
    <property type="molecule type" value="Genomic_DNA"/>
</dbReference>
<dbReference type="Gene3D" id="2.102.10.10">
    <property type="entry name" value="Rieske [2Fe-2S] iron-sulphur domain"/>
    <property type="match status" value="1"/>
</dbReference>
<protein>
    <submittedName>
        <fullName evidence="8">Rieske 2Fe-2S domain-containing protein</fullName>
    </submittedName>
</protein>
<dbReference type="CDD" id="cd03469">
    <property type="entry name" value="Rieske_RO_Alpha_N"/>
    <property type="match status" value="1"/>
</dbReference>
<dbReference type="RefSeq" id="WP_144638426.1">
    <property type="nucleotide sequence ID" value="NZ_BNAX01000002.1"/>
</dbReference>
<evidence type="ECO:0000256" key="5">
    <source>
        <dbReference type="ARBA" id="ARBA00023004"/>
    </source>
</evidence>
<dbReference type="PANTHER" id="PTHR43756">
    <property type="entry name" value="CHOLINE MONOOXYGENASE, CHLOROPLASTIC"/>
    <property type="match status" value="1"/>
</dbReference>
<dbReference type="PROSITE" id="PS51296">
    <property type="entry name" value="RIESKE"/>
    <property type="match status" value="1"/>
</dbReference>
<keyword evidence="5" id="KW-0408">Iron</keyword>
<dbReference type="InterPro" id="IPR017941">
    <property type="entry name" value="Rieske_2Fe-2S"/>
</dbReference>
<proteinExistence type="inferred from homology"/>
<dbReference type="CDD" id="cd08879">
    <property type="entry name" value="RHO_alpha_C_AntDO-like"/>
    <property type="match status" value="1"/>
</dbReference>
<evidence type="ECO:0000256" key="6">
    <source>
        <dbReference type="ARBA" id="ARBA00023014"/>
    </source>
</evidence>
<keyword evidence="6" id="KW-0411">Iron-sulfur</keyword>
<dbReference type="Pfam" id="PF00848">
    <property type="entry name" value="Ring_hydroxyl_A"/>
    <property type="match status" value="1"/>
</dbReference>
<keyword evidence="4" id="KW-0560">Oxidoreductase</keyword>
<accession>A0A558ACX7</accession>
<dbReference type="AlphaFoldDB" id="A0A558ACX7"/>
<dbReference type="GO" id="GO:0016705">
    <property type="term" value="F:oxidoreductase activity, acting on paired donors, with incorporation or reduction of molecular oxygen"/>
    <property type="evidence" value="ECO:0007669"/>
    <property type="project" value="UniProtKB-ARBA"/>
</dbReference>
<dbReference type="InterPro" id="IPR036922">
    <property type="entry name" value="Rieske_2Fe-2S_sf"/>
</dbReference>
<keyword evidence="2" id="KW-0001">2Fe-2S</keyword>
<evidence type="ECO:0000256" key="2">
    <source>
        <dbReference type="ARBA" id="ARBA00022714"/>
    </source>
</evidence>
<evidence type="ECO:0000313" key="9">
    <source>
        <dbReference type="Proteomes" id="UP000318578"/>
    </source>
</evidence>
<evidence type="ECO:0000256" key="1">
    <source>
        <dbReference type="ARBA" id="ARBA00008751"/>
    </source>
</evidence>
<feature type="domain" description="Rieske" evidence="7">
    <location>
        <begin position="53"/>
        <end position="134"/>
    </location>
</feature>
<keyword evidence="9" id="KW-1185">Reference proteome</keyword>
<dbReference type="OrthoDB" id="5243643at2"/>
<dbReference type="InterPro" id="IPR001663">
    <property type="entry name" value="Rng_hydr_dOase-A"/>
</dbReference>
<keyword evidence="3" id="KW-0479">Metal-binding</keyword>